<gene>
    <name evidence="2" type="ORF">GCM10022409_04210</name>
</gene>
<dbReference type="RefSeq" id="WP_345049711.1">
    <property type="nucleotide sequence ID" value="NZ_BAABDK010000001.1"/>
</dbReference>
<feature type="transmembrane region" description="Helical" evidence="1">
    <location>
        <begin position="6"/>
        <end position="27"/>
    </location>
</feature>
<dbReference type="InterPro" id="IPR021257">
    <property type="entry name" value="DUF2809"/>
</dbReference>
<proteinExistence type="predicted"/>
<keyword evidence="1" id="KW-0472">Membrane</keyword>
<evidence type="ECO:0000256" key="1">
    <source>
        <dbReference type="SAM" id="Phobius"/>
    </source>
</evidence>
<name>A0ABP7TAK4_9BACT</name>
<feature type="transmembrane region" description="Helical" evidence="1">
    <location>
        <begin position="34"/>
        <end position="52"/>
    </location>
</feature>
<dbReference type="Pfam" id="PF10990">
    <property type="entry name" value="DUF2809"/>
    <property type="match status" value="1"/>
</dbReference>
<protein>
    <submittedName>
        <fullName evidence="2">DUF2809 domain-containing protein</fullName>
    </submittedName>
</protein>
<keyword evidence="1" id="KW-1133">Transmembrane helix</keyword>
<sequence>MLKFSKTYFLMAVGLFVVEIVIALYVHDRLIRPYAGDFLATILLYCMVRSVVSIRLKWAVAAVLFVSYLIEGLQYVDLLGRLGLQHSRLARIVLGSSFSWADMLAYTLGALAILMVERLTRPAGPAPTSQRPRMQLER</sequence>
<keyword evidence="3" id="KW-1185">Reference proteome</keyword>
<comment type="caution">
    <text evidence="2">The sequence shown here is derived from an EMBL/GenBank/DDBJ whole genome shotgun (WGS) entry which is preliminary data.</text>
</comment>
<evidence type="ECO:0000313" key="3">
    <source>
        <dbReference type="Proteomes" id="UP001501469"/>
    </source>
</evidence>
<dbReference type="EMBL" id="BAABDK010000001">
    <property type="protein sequence ID" value="GAA4023510.1"/>
    <property type="molecule type" value="Genomic_DNA"/>
</dbReference>
<feature type="transmembrane region" description="Helical" evidence="1">
    <location>
        <begin position="58"/>
        <end position="80"/>
    </location>
</feature>
<dbReference type="Proteomes" id="UP001501469">
    <property type="component" value="Unassembled WGS sequence"/>
</dbReference>
<feature type="transmembrane region" description="Helical" evidence="1">
    <location>
        <begin position="92"/>
        <end position="116"/>
    </location>
</feature>
<accession>A0ABP7TAK4</accession>
<organism evidence="2 3">
    <name type="scientific">Hymenobacter glaciei</name>
    <dbReference type="NCBI Taxonomy" id="877209"/>
    <lineage>
        <taxon>Bacteria</taxon>
        <taxon>Pseudomonadati</taxon>
        <taxon>Bacteroidota</taxon>
        <taxon>Cytophagia</taxon>
        <taxon>Cytophagales</taxon>
        <taxon>Hymenobacteraceae</taxon>
        <taxon>Hymenobacter</taxon>
    </lineage>
</organism>
<keyword evidence="1" id="KW-0812">Transmembrane</keyword>
<reference evidence="3" key="1">
    <citation type="journal article" date="2019" name="Int. J. Syst. Evol. Microbiol.">
        <title>The Global Catalogue of Microorganisms (GCM) 10K type strain sequencing project: providing services to taxonomists for standard genome sequencing and annotation.</title>
        <authorList>
            <consortium name="The Broad Institute Genomics Platform"/>
            <consortium name="The Broad Institute Genome Sequencing Center for Infectious Disease"/>
            <person name="Wu L."/>
            <person name="Ma J."/>
        </authorList>
    </citation>
    <scope>NUCLEOTIDE SEQUENCE [LARGE SCALE GENOMIC DNA]</scope>
    <source>
        <strain evidence="3">JCM 17225</strain>
    </source>
</reference>
<evidence type="ECO:0000313" key="2">
    <source>
        <dbReference type="EMBL" id="GAA4023510.1"/>
    </source>
</evidence>